<dbReference type="OrthoDB" id="3055650at2759"/>
<dbReference type="AlphaFoldDB" id="A0A0C3DN91"/>
<dbReference type="Proteomes" id="UP000053989">
    <property type="component" value="Unassembled WGS sequence"/>
</dbReference>
<reference evidence="3" key="2">
    <citation type="submission" date="2015-01" db="EMBL/GenBank/DDBJ databases">
        <title>Evolutionary Origins and Diversification of the Mycorrhizal Mutualists.</title>
        <authorList>
            <consortium name="DOE Joint Genome Institute"/>
            <consortium name="Mycorrhizal Genomics Consortium"/>
            <person name="Kohler A."/>
            <person name="Kuo A."/>
            <person name="Nagy L.G."/>
            <person name="Floudas D."/>
            <person name="Copeland A."/>
            <person name="Barry K.W."/>
            <person name="Cichocki N."/>
            <person name="Veneault-Fourrey C."/>
            <person name="LaButti K."/>
            <person name="Lindquist E.A."/>
            <person name="Lipzen A."/>
            <person name="Lundell T."/>
            <person name="Morin E."/>
            <person name="Murat C."/>
            <person name="Riley R."/>
            <person name="Ohm R."/>
            <person name="Sun H."/>
            <person name="Tunlid A."/>
            <person name="Henrissat B."/>
            <person name="Grigoriev I.V."/>
            <person name="Hibbett D.S."/>
            <person name="Martin F."/>
        </authorList>
    </citation>
    <scope>NUCLEOTIDE SEQUENCE [LARGE SCALE GENOMIC DNA]</scope>
    <source>
        <strain evidence="3">Foug A</strain>
    </source>
</reference>
<evidence type="ECO:0000256" key="1">
    <source>
        <dbReference type="SAM" id="MobiDB-lite"/>
    </source>
</evidence>
<accession>A0A0C3DN91</accession>
<dbReference type="STRING" id="1036808.A0A0C3DN91"/>
<evidence type="ECO:0008006" key="4">
    <source>
        <dbReference type="Google" id="ProtNLM"/>
    </source>
</evidence>
<keyword evidence="3" id="KW-1185">Reference proteome</keyword>
<name>A0A0C3DN91_9AGAM</name>
<gene>
    <name evidence="2" type="ORF">SCLCIDRAFT_1219185</name>
</gene>
<proteinExistence type="predicted"/>
<reference evidence="2 3" key="1">
    <citation type="submission" date="2014-04" db="EMBL/GenBank/DDBJ databases">
        <authorList>
            <consortium name="DOE Joint Genome Institute"/>
            <person name="Kuo A."/>
            <person name="Kohler A."/>
            <person name="Nagy L.G."/>
            <person name="Floudas D."/>
            <person name="Copeland A."/>
            <person name="Barry K.W."/>
            <person name="Cichocki N."/>
            <person name="Veneault-Fourrey C."/>
            <person name="LaButti K."/>
            <person name="Lindquist E.A."/>
            <person name="Lipzen A."/>
            <person name="Lundell T."/>
            <person name="Morin E."/>
            <person name="Murat C."/>
            <person name="Sun H."/>
            <person name="Tunlid A."/>
            <person name="Henrissat B."/>
            <person name="Grigoriev I.V."/>
            <person name="Hibbett D.S."/>
            <person name="Martin F."/>
            <person name="Nordberg H.P."/>
            <person name="Cantor M.N."/>
            <person name="Hua S.X."/>
        </authorList>
    </citation>
    <scope>NUCLEOTIDE SEQUENCE [LARGE SCALE GENOMIC DNA]</scope>
    <source>
        <strain evidence="2 3">Foug A</strain>
    </source>
</reference>
<dbReference type="HOGENOM" id="CLU_2672578_0_0_1"/>
<dbReference type="InParanoid" id="A0A0C3DN91"/>
<dbReference type="EMBL" id="KN822097">
    <property type="protein sequence ID" value="KIM57694.1"/>
    <property type="molecule type" value="Genomic_DNA"/>
</dbReference>
<feature type="region of interest" description="Disordered" evidence="1">
    <location>
        <begin position="1"/>
        <end position="26"/>
    </location>
</feature>
<sequence>MPLPDKPTVPETNDHPSPSCVESKAQDLPNMILSSEEERKLWQKIDIRLLPIISFMYLWSFMDRGNIGETCRTFP</sequence>
<evidence type="ECO:0000313" key="3">
    <source>
        <dbReference type="Proteomes" id="UP000053989"/>
    </source>
</evidence>
<organism evidence="2 3">
    <name type="scientific">Scleroderma citrinum Foug A</name>
    <dbReference type="NCBI Taxonomy" id="1036808"/>
    <lineage>
        <taxon>Eukaryota</taxon>
        <taxon>Fungi</taxon>
        <taxon>Dikarya</taxon>
        <taxon>Basidiomycota</taxon>
        <taxon>Agaricomycotina</taxon>
        <taxon>Agaricomycetes</taxon>
        <taxon>Agaricomycetidae</taxon>
        <taxon>Boletales</taxon>
        <taxon>Sclerodermatineae</taxon>
        <taxon>Sclerodermataceae</taxon>
        <taxon>Scleroderma</taxon>
    </lineage>
</organism>
<evidence type="ECO:0000313" key="2">
    <source>
        <dbReference type="EMBL" id="KIM57694.1"/>
    </source>
</evidence>
<protein>
    <recommendedName>
        <fullName evidence="4">Major facilitator superfamily (MFS) profile domain-containing protein</fullName>
    </recommendedName>
</protein>